<dbReference type="Proteomes" id="UP000262878">
    <property type="component" value="Unassembled WGS sequence"/>
</dbReference>
<keyword evidence="4 6" id="KW-0378">Hydrolase</keyword>
<dbReference type="InterPro" id="IPR020550">
    <property type="entry name" value="Inositol_monophosphatase_CS"/>
</dbReference>
<evidence type="ECO:0000313" key="9">
    <source>
        <dbReference type="Proteomes" id="UP000262878"/>
    </source>
</evidence>
<dbReference type="PANTHER" id="PTHR43028">
    <property type="entry name" value="3'(2'),5'-BISPHOSPHATE NUCLEOTIDASE 1"/>
    <property type="match status" value="1"/>
</dbReference>
<dbReference type="NCBIfam" id="TIGR01331">
    <property type="entry name" value="bisphos_cysQ"/>
    <property type="match status" value="1"/>
</dbReference>
<accession>A0A348WQY1</accession>
<feature type="binding site" evidence="6">
    <location>
        <position position="95"/>
    </location>
    <ligand>
        <name>Mg(2+)</name>
        <dbReference type="ChEBI" id="CHEBI:18420"/>
        <label>2</label>
    </ligand>
</feature>
<feature type="binding site" evidence="6">
    <location>
        <position position="97"/>
    </location>
    <ligand>
        <name>Mg(2+)</name>
        <dbReference type="ChEBI" id="CHEBI:18420"/>
        <label>1</label>
    </ligand>
</feature>
<sequence length="282" mass="31271">MKVRTVQFSLTEIAEKLAEVARDAGKLVMELYDSGAFATAEKADESPVTTADIKASEFIVASLKKAFPNIPVLSEESRHEKLSTRAGWSSYFLIDPIDGTQEFIARSGDFAVNIAYIEERQPSIGVIYWPPGETLYSAIREQGAYKHALGQKQAISVRKLNDPQHDPLILAISRRQPRHKVMARVQTERDIQPLPTGSCSLKACFIAEGKADCFLRLGPTGEWDTAASQVIVTEAGGSLLNENFEPITYNETESLLNPNFYVLGDPEVDWQAVFIAHPPNFR</sequence>
<dbReference type="STRING" id="314276.OS145_02030"/>
<feature type="binding site" evidence="7">
    <location>
        <position position="224"/>
    </location>
    <ligand>
        <name>Mg(2+)</name>
        <dbReference type="ChEBI" id="CHEBI:18420"/>
        <label>1</label>
        <note>catalytic</note>
    </ligand>
</feature>
<gene>
    <name evidence="6 8" type="primary">cysQ</name>
    <name evidence="8" type="ORF">DCR58_09200</name>
</gene>
<dbReference type="GO" id="GO:0005886">
    <property type="term" value="C:plasma membrane"/>
    <property type="evidence" value="ECO:0007669"/>
    <property type="project" value="UniProtKB-SubCell"/>
</dbReference>
<keyword evidence="6 7" id="KW-0479">Metal-binding</keyword>
<protein>
    <recommendedName>
        <fullName evidence="6">3'(2'),5'-bisphosphate nucleotidase CysQ</fullName>
        <ecNumber evidence="6">3.1.3.7</ecNumber>
    </recommendedName>
    <alternativeName>
        <fullName evidence="6">3'(2'),5-bisphosphonucleoside 3'(2')-phosphohydrolase</fullName>
    </alternativeName>
    <alternativeName>
        <fullName evidence="6">3'-phosphoadenosine 5'-phosphate phosphatase</fullName>
        <shortName evidence="6">PAP phosphatase</shortName>
    </alternativeName>
</protein>
<organism evidence="8 9">
    <name type="scientific">Idiomarina baltica</name>
    <dbReference type="NCBI Taxonomy" id="190892"/>
    <lineage>
        <taxon>Bacteria</taxon>
        <taxon>Pseudomonadati</taxon>
        <taxon>Pseudomonadota</taxon>
        <taxon>Gammaproteobacteria</taxon>
        <taxon>Alteromonadales</taxon>
        <taxon>Idiomarinaceae</taxon>
        <taxon>Idiomarina</taxon>
    </lineage>
</organism>
<dbReference type="InterPro" id="IPR006240">
    <property type="entry name" value="CysQ"/>
</dbReference>
<feature type="binding site" evidence="6">
    <location>
        <position position="98"/>
    </location>
    <ligand>
        <name>Mg(2+)</name>
        <dbReference type="ChEBI" id="CHEBI:18420"/>
        <label>2</label>
    </ligand>
</feature>
<dbReference type="InterPro" id="IPR000760">
    <property type="entry name" value="Inositol_monophosphatase-like"/>
</dbReference>
<feature type="binding site" evidence="6">
    <location>
        <position position="95"/>
    </location>
    <ligand>
        <name>Mg(2+)</name>
        <dbReference type="ChEBI" id="CHEBI:18420"/>
        <label>1</label>
    </ligand>
</feature>
<feature type="binding site" evidence="6">
    <location>
        <position position="75"/>
    </location>
    <ligand>
        <name>substrate</name>
    </ligand>
</feature>
<feature type="binding site" evidence="6">
    <location>
        <position position="224"/>
    </location>
    <ligand>
        <name>Mg(2+)</name>
        <dbReference type="ChEBI" id="CHEBI:18420"/>
        <label>2</label>
    </ligand>
</feature>
<dbReference type="GO" id="GO:0008441">
    <property type="term" value="F:3'(2'),5'-bisphosphate nucleotidase activity"/>
    <property type="evidence" value="ECO:0007669"/>
    <property type="project" value="UniProtKB-UniRule"/>
</dbReference>
<evidence type="ECO:0000256" key="1">
    <source>
        <dbReference type="ARBA" id="ARBA00005289"/>
    </source>
</evidence>
<keyword evidence="3 6" id="KW-0997">Cell inner membrane</keyword>
<feature type="binding site" evidence="6">
    <location>
        <begin position="97"/>
        <end position="100"/>
    </location>
    <ligand>
        <name>substrate</name>
    </ligand>
</feature>
<feature type="binding site" evidence="6">
    <location>
        <position position="224"/>
    </location>
    <ligand>
        <name>substrate</name>
    </ligand>
</feature>
<dbReference type="GO" id="GO:0000287">
    <property type="term" value="F:magnesium ion binding"/>
    <property type="evidence" value="ECO:0007669"/>
    <property type="project" value="UniProtKB-UniRule"/>
</dbReference>
<dbReference type="PRINTS" id="PR00377">
    <property type="entry name" value="IMPHPHTASES"/>
</dbReference>
<dbReference type="CDD" id="cd01638">
    <property type="entry name" value="CysQ"/>
    <property type="match status" value="1"/>
</dbReference>
<feature type="binding site" evidence="7">
    <location>
        <position position="98"/>
    </location>
    <ligand>
        <name>Mg(2+)</name>
        <dbReference type="ChEBI" id="CHEBI:18420"/>
        <label>1</label>
        <note>catalytic</note>
    </ligand>
</feature>
<dbReference type="Gene3D" id="3.30.540.10">
    <property type="entry name" value="Fructose-1,6-Bisphosphatase, subunit A, domain 1"/>
    <property type="match status" value="1"/>
</dbReference>
<name>A0A348WQY1_9GAMM</name>
<feature type="binding site" evidence="7">
    <location>
        <position position="75"/>
    </location>
    <ligand>
        <name>Mg(2+)</name>
        <dbReference type="ChEBI" id="CHEBI:18420"/>
        <label>1</label>
        <note>catalytic</note>
    </ligand>
</feature>
<dbReference type="EMBL" id="DMUP01000221">
    <property type="protein sequence ID" value="HAR56943.1"/>
    <property type="molecule type" value="Genomic_DNA"/>
</dbReference>
<comment type="caution">
    <text evidence="8">The sequence shown here is derived from an EMBL/GenBank/DDBJ whole genome shotgun (WGS) entry which is preliminary data.</text>
</comment>
<evidence type="ECO:0000313" key="8">
    <source>
        <dbReference type="EMBL" id="HAR56943.1"/>
    </source>
</evidence>
<dbReference type="PANTHER" id="PTHR43028:SF7">
    <property type="entry name" value="3'(2'),5'-BISPHOSPHATE NUCLEOTIDASE CYSQ"/>
    <property type="match status" value="1"/>
</dbReference>
<feature type="binding site" evidence="6">
    <location>
        <position position="75"/>
    </location>
    <ligand>
        <name>Mg(2+)</name>
        <dbReference type="ChEBI" id="CHEBI:18420"/>
        <label>1</label>
    </ligand>
</feature>
<dbReference type="EC" id="3.1.3.7" evidence="6"/>
<dbReference type="GO" id="GO:0000103">
    <property type="term" value="P:sulfate assimilation"/>
    <property type="evidence" value="ECO:0007669"/>
    <property type="project" value="TreeGrafter"/>
</dbReference>
<dbReference type="PROSITE" id="PS00630">
    <property type="entry name" value="IMP_2"/>
    <property type="match status" value="1"/>
</dbReference>
<dbReference type="SUPFAM" id="SSF56655">
    <property type="entry name" value="Carbohydrate phosphatase"/>
    <property type="match status" value="1"/>
</dbReference>
<comment type="similarity">
    <text evidence="1 6">Belongs to the inositol monophosphatase superfamily. CysQ family.</text>
</comment>
<proteinExistence type="inferred from homology"/>
<evidence type="ECO:0000256" key="3">
    <source>
        <dbReference type="ARBA" id="ARBA00022519"/>
    </source>
</evidence>
<evidence type="ECO:0000256" key="7">
    <source>
        <dbReference type="PIRSR" id="PIRSR600760-2"/>
    </source>
</evidence>
<comment type="function">
    <text evidence="6">Converts adenosine-3',5'-bisphosphate (PAP) to AMP.</text>
</comment>
<evidence type="ECO:0000256" key="5">
    <source>
        <dbReference type="ARBA" id="ARBA00023136"/>
    </source>
</evidence>
<keyword evidence="2 6" id="KW-1003">Cell membrane</keyword>
<evidence type="ECO:0000256" key="4">
    <source>
        <dbReference type="ARBA" id="ARBA00022801"/>
    </source>
</evidence>
<dbReference type="GO" id="GO:0046854">
    <property type="term" value="P:phosphatidylinositol phosphate biosynthetic process"/>
    <property type="evidence" value="ECO:0007669"/>
    <property type="project" value="InterPro"/>
</dbReference>
<dbReference type="InterPro" id="IPR050725">
    <property type="entry name" value="CysQ/Inositol_MonoPase"/>
</dbReference>
<comment type="catalytic activity">
    <reaction evidence="6">
        <text>adenosine 3',5'-bisphosphate + H2O = AMP + phosphate</text>
        <dbReference type="Rhea" id="RHEA:10040"/>
        <dbReference type="ChEBI" id="CHEBI:15377"/>
        <dbReference type="ChEBI" id="CHEBI:43474"/>
        <dbReference type="ChEBI" id="CHEBI:58343"/>
        <dbReference type="ChEBI" id="CHEBI:456215"/>
        <dbReference type="EC" id="3.1.3.7"/>
    </reaction>
</comment>
<comment type="subcellular location">
    <subcellularLocation>
        <location evidence="6">Cell inner membrane</location>
        <topology evidence="6">Peripheral membrane protein</topology>
        <orientation evidence="6">Cytoplasmic side</orientation>
    </subcellularLocation>
</comment>
<feature type="binding site" evidence="7">
    <location>
        <position position="97"/>
    </location>
    <ligand>
        <name>Mg(2+)</name>
        <dbReference type="ChEBI" id="CHEBI:18420"/>
        <label>1</label>
        <note>catalytic</note>
    </ligand>
</feature>
<dbReference type="AlphaFoldDB" id="A0A348WQY1"/>
<dbReference type="Pfam" id="PF00459">
    <property type="entry name" value="Inositol_P"/>
    <property type="match status" value="1"/>
</dbReference>
<evidence type="ECO:0000256" key="2">
    <source>
        <dbReference type="ARBA" id="ARBA00022475"/>
    </source>
</evidence>
<reference evidence="8 9" key="1">
    <citation type="journal article" date="2018" name="Nat. Biotechnol.">
        <title>A standardized bacterial taxonomy based on genome phylogeny substantially revises the tree of life.</title>
        <authorList>
            <person name="Parks D.H."/>
            <person name="Chuvochina M."/>
            <person name="Waite D.W."/>
            <person name="Rinke C."/>
            <person name="Skarshewski A."/>
            <person name="Chaumeil P.A."/>
            <person name="Hugenholtz P."/>
        </authorList>
    </citation>
    <scope>NUCLEOTIDE SEQUENCE [LARGE SCALE GENOMIC DNA]</scope>
    <source>
        <strain evidence="8">UBA9360</strain>
    </source>
</reference>
<keyword evidence="6 7" id="KW-0460">Magnesium</keyword>
<dbReference type="GO" id="GO:0050427">
    <property type="term" value="P:3'-phosphoadenosine 5'-phosphosulfate metabolic process"/>
    <property type="evidence" value="ECO:0007669"/>
    <property type="project" value="TreeGrafter"/>
</dbReference>
<comment type="cofactor">
    <cofactor evidence="6 7">
        <name>Mg(2+)</name>
        <dbReference type="ChEBI" id="CHEBI:18420"/>
    </cofactor>
</comment>
<evidence type="ECO:0000256" key="6">
    <source>
        <dbReference type="HAMAP-Rule" id="MF_02095"/>
    </source>
</evidence>
<dbReference type="HAMAP" id="MF_02095">
    <property type="entry name" value="CysQ"/>
    <property type="match status" value="1"/>
</dbReference>
<feature type="binding site" evidence="7">
    <location>
        <position position="95"/>
    </location>
    <ligand>
        <name>Mg(2+)</name>
        <dbReference type="ChEBI" id="CHEBI:18420"/>
        <label>1</label>
        <note>catalytic</note>
    </ligand>
</feature>
<dbReference type="Gene3D" id="3.40.190.80">
    <property type="match status" value="1"/>
</dbReference>
<keyword evidence="5 6" id="KW-0472">Membrane</keyword>